<keyword evidence="1" id="KW-0479">Metal-binding</keyword>
<dbReference type="GO" id="GO:0090070">
    <property type="term" value="P:positive regulation of ribosome biogenesis"/>
    <property type="evidence" value="ECO:0007669"/>
    <property type="project" value="EnsemblFungi"/>
</dbReference>
<keyword evidence="2" id="KW-0677">Repeat</keyword>
<organism evidence="8 9">
    <name type="scientific">Schizosaccharomyces octosporus (strain yFS286)</name>
    <name type="common">Fission yeast</name>
    <name type="synonym">Octosporomyces octosporus</name>
    <dbReference type="NCBI Taxonomy" id="483514"/>
    <lineage>
        <taxon>Eukaryota</taxon>
        <taxon>Fungi</taxon>
        <taxon>Dikarya</taxon>
        <taxon>Ascomycota</taxon>
        <taxon>Taphrinomycotina</taxon>
        <taxon>Schizosaccharomycetes</taxon>
        <taxon>Schizosaccharomycetales</taxon>
        <taxon>Schizosaccharomycetaceae</taxon>
        <taxon>Schizosaccharomyces</taxon>
    </lineage>
</organism>
<dbReference type="SUPFAM" id="SSF57667">
    <property type="entry name" value="beta-beta-alpha zinc fingers"/>
    <property type="match status" value="1"/>
</dbReference>
<evidence type="ECO:0000256" key="2">
    <source>
        <dbReference type="ARBA" id="ARBA00022737"/>
    </source>
</evidence>
<dbReference type="OMA" id="NCDKAYK"/>
<sequence length="453" mass="49907">MPSLALPINKPSHHNAPSAGNSFASPQATPFGYSPQSFGNSFSGHAWLRDAIPSATSYSEQHRPSDDFSTMYPNRLEEAFCRNFNCCGKNLDDLHQLIHHYEEQHAVLPSDVNLSSSLDNSNSATVANHLNRNNTQALKQRERIRMHDLADQMDSSPLFDNSAVMPFAFPANEGTNGPYRVSVVVPADAAAAATAANPDLAEESSMQNEPVSTPTHLPESMVMDDASSPLSDMSFNMDIGSGNRYNMFGINQKTDPESAFLPPFHYGHDVFSFHPDTRPDTPNTVHSEPFPDNVMSPTPPEVVAPAATNTAPSSPFIKNSSKDFEWPVPLKKQRSTSPDSSESPMTIDSPGSSLVVVDKPYKCPVPNCDKAYKNQNGLKYHKLHGHCSPITTPTPTPVPHQGFVVENKPYRCDTCNKRYKNLNGLKYHRAHSHLQVSMAQAQREVQMSFMRDA</sequence>
<dbReference type="HOGENOM" id="CLU_619885_0_0_1"/>
<dbReference type="Gene3D" id="3.30.160.60">
    <property type="entry name" value="Classic Zinc Finger"/>
    <property type="match status" value="1"/>
</dbReference>
<feature type="compositionally biased region" description="Polar residues" evidence="6">
    <location>
        <begin position="204"/>
        <end position="215"/>
    </location>
</feature>
<feature type="region of interest" description="Disordered" evidence="6">
    <location>
        <begin position="195"/>
        <end position="220"/>
    </location>
</feature>
<dbReference type="PANTHER" id="PTHR23057">
    <property type="entry name" value="JUXTAPOSED WITH ANOTHER ZINC FINGER PROTEIN 1"/>
    <property type="match status" value="1"/>
</dbReference>
<dbReference type="PANTHER" id="PTHR23057:SF0">
    <property type="entry name" value="JUXTAPOSED WITH ANOTHER ZINC FINGER PROTEIN 1"/>
    <property type="match status" value="1"/>
</dbReference>
<dbReference type="VEuPathDB" id="FungiDB:SOCG_04198"/>
<dbReference type="GO" id="GO:0060963">
    <property type="term" value="P:positive regulation of ribosomal protein gene transcription by RNA polymerase II"/>
    <property type="evidence" value="ECO:0007669"/>
    <property type="project" value="EnsemblFungi"/>
</dbReference>
<evidence type="ECO:0000256" key="6">
    <source>
        <dbReference type="SAM" id="MobiDB-lite"/>
    </source>
</evidence>
<dbReference type="GO" id="GO:0008270">
    <property type="term" value="F:zinc ion binding"/>
    <property type="evidence" value="ECO:0007669"/>
    <property type="project" value="UniProtKB-KW"/>
</dbReference>
<dbReference type="InterPro" id="IPR013087">
    <property type="entry name" value="Znf_C2H2_type"/>
</dbReference>
<keyword evidence="9" id="KW-1185">Reference proteome</keyword>
<protein>
    <submittedName>
        <fullName evidence="8">Transcription factor Sfp1</fullName>
    </submittedName>
</protein>
<dbReference type="Proteomes" id="UP000016088">
    <property type="component" value="Unassembled WGS sequence"/>
</dbReference>
<dbReference type="eggNOG" id="KOG4124">
    <property type="taxonomic scope" value="Eukaryota"/>
</dbReference>
<evidence type="ECO:0000256" key="5">
    <source>
        <dbReference type="PROSITE-ProRule" id="PRU00042"/>
    </source>
</evidence>
<feature type="domain" description="C2H2-type" evidence="7">
    <location>
        <begin position="410"/>
        <end position="433"/>
    </location>
</feature>
<feature type="domain" description="C2H2-type" evidence="7">
    <location>
        <begin position="361"/>
        <end position="386"/>
    </location>
</feature>
<dbReference type="PROSITE" id="PS00028">
    <property type="entry name" value="ZINC_FINGER_C2H2_1"/>
    <property type="match status" value="2"/>
</dbReference>
<dbReference type="GO" id="GO:0001228">
    <property type="term" value="F:DNA-binding transcription activator activity, RNA polymerase II-specific"/>
    <property type="evidence" value="ECO:0007669"/>
    <property type="project" value="EnsemblFungi"/>
</dbReference>
<accession>S9R9E7</accession>
<evidence type="ECO:0000256" key="4">
    <source>
        <dbReference type="ARBA" id="ARBA00022833"/>
    </source>
</evidence>
<dbReference type="InterPro" id="IPR036236">
    <property type="entry name" value="Znf_C2H2_sf"/>
</dbReference>
<dbReference type="RefSeq" id="XP_013020494.1">
    <property type="nucleotide sequence ID" value="XM_013165040.1"/>
</dbReference>
<dbReference type="InterPro" id="IPR051580">
    <property type="entry name" value="ZnF-Chromatin_assoc"/>
</dbReference>
<evidence type="ECO:0000256" key="3">
    <source>
        <dbReference type="ARBA" id="ARBA00022771"/>
    </source>
</evidence>
<evidence type="ECO:0000256" key="1">
    <source>
        <dbReference type="ARBA" id="ARBA00022723"/>
    </source>
</evidence>
<dbReference type="EMBL" id="KE503208">
    <property type="protein sequence ID" value="EPX70759.1"/>
    <property type="molecule type" value="Genomic_DNA"/>
</dbReference>
<feature type="region of interest" description="Disordered" evidence="6">
    <location>
        <begin position="327"/>
        <end position="352"/>
    </location>
</feature>
<dbReference type="GO" id="GO:0005634">
    <property type="term" value="C:nucleus"/>
    <property type="evidence" value="ECO:0007669"/>
    <property type="project" value="TreeGrafter"/>
</dbReference>
<keyword evidence="4" id="KW-0862">Zinc</keyword>
<feature type="region of interest" description="Disordered" evidence="6">
    <location>
        <begin position="276"/>
        <end position="299"/>
    </location>
</feature>
<name>S9R9E7_SCHOY</name>
<gene>
    <name evidence="8" type="ORF">SOCG_04198</name>
</gene>
<dbReference type="SMART" id="SM00355">
    <property type="entry name" value="ZnF_C2H2"/>
    <property type="match status" value="2"/>
</dbReference>
<dbReference type="GeneID" id="25033162"/>
<dbReference type="PROSITE" id="PS50157">
    <property type="entry name" value="ZINC_FINGER_C2H2_2"/>
    <property type="match status" value="2"/>
</dbReference>
<feature type="region of interest" description="Disordered" evidence="6">
    <location>
        <begin position="1"/>
        <end position="23"/>
    </location>
</feature>
<reference evidence="8 9" key="1">
    <citation type="journal article" date="2011" name="Science">
        <title>Comparative functional genomics of the fission yeasts.</title>
        <authorList>
            <person name="Rhind N."/>
            <person name="Chen Z."/>
            <person name="Yassour M."/>
            <person name="Thompson D.A."/>
            <person name="Haas B.J."/>
            <person name="Habib N."/>
            <person name="Wapinski I."/>
            <person name="Roy S."/>
            <person name="Lin M.F."/>
            <person name="Heiman D.I."/>
            <person name="Young S.K."/>
            <person name="Furuya K."/>
            <person name="Guo Y."/>
            <person name="Pidoux A."/>
            <person name="Chen H.M."/>
            <person name="Robbertse B."/>
            <person name="Goldberg J.M."/>
            <person name="Aoki K."/>
            <person name="Bayne E.H."/>
            <person name="Berlin A.M."/>
            <person name="Desjardins C.A."/>
            <person name="Dobbs E."/>
            <person name="Dukaj L."/>
            <person name="Fan L."/>
            <person name="FitzGerald M.G."/>
            <person name="French C."/>
            <person name="Gujja S."/>
            <person name="Hansen K."/>
            <person name="Keifenheim D."/>
            <person name="Levin J.Z."/>
            <person name="Mosher R.A."/>
            <person name="Mueller C.A."/>
            <person name="Pfiffner J."/>
            <person name="Priest M."/>
            <person name="Russ C."/>
            <person name="Smialowska A."/>
            <person name="Swoboda P."/>
            <person name="Sykes S.M."/>
            <person name="Vaughn M."/>
            <person name="Vengrova S."/>
            <person name="Yoder R."/>
            <person name="Zeng Q."/>
            <person name="Allshire R."/>
            <person name="Baulcombe D."/>
            <person name="Birren B.W."/>
            <person name="Brown W."/>
            <person name="Ekwall K."/>
            <person name="Kellis M."/>
            <person name="Leatherwood J."/>
            <person name="Levin H."/>
            <person name="Margalit H."/>
            <person name="Martienssen R."/>
            <person name="Nieduszynski C.A."/>
            <person name="Spatafora J.W."/>
            <person name="Friedman N."/>
            <person name="Dalgaard J.Z."/>
            <person name="Baumann P."/>
            <person name="Niki H."/>
            <person name="Regev A."/>
            <person name="Nusbaum C."/>
        </authorList>
    </citation>
    <scope>NUCLEOTIDE SEQUENCE [LARGE SCALE GENOMIC DNA]</scope>
    <source>
        <strain evidence="9">yFS286</strain>
    </source>
</reference>
<proteinExistence type="predicted"/>
<dbReference type="OrthoDB" id="3269380at2759"/>
<dbReference type="AlphaFoldDB" id="S9R9E7"/>
<keyword evidence="3 5" id="KW-0863">Zinc-finger</keyword>
<feature type="compositionally biased region" description="Polar residues" evidence="6">
    <location>
        <begin position="335"/>
        <end position="352"/>
    </location>
</feature>
<evidence type="ECO:0000313" key="8">
    <source>
        <dbReference type="EMBL" id="EPX70759.1"/>
    </source>
</evidence>
<evidence type="ECO:0000259" key="7">
    <source>
        <dbReference type="PROSITE" id="PS50157"/>
    </source>
</evidence>
<evidence type="ECO:0000313" key="9">
    <source>
        <dbReference type="Proteomes" id="UP000016088"/>
    </source>
</evidence>